<keyword evidence="3" id="KW-1185">Reference proteome</keyword>
<protein>
    <submittedName>
        <fullName evidence="2">Uncharacterized protein</fullName>
    </submittedName>
</protein>
<evidence type="ECO:0000256" key="1">
    <source>
        <dbReference type="SAM" id="MobiDB-lite"/>
    </source>
</evidence>
<evidence type="ECO:0000313" key="3">
    <source>
        <dbReference type="Proteomes" id="UP000297527"/>
    </source>
</evidence>
<comment type="caution">
    <text evidence="2">The sequence shown here is derived from an EMBL/GenBank/DDBJ whole genome shotgun (WGS) entry which is preliminary data.</text>
</comment>
<accession>A0A4Z1IC02</accession>
<dbReference type="Proteomes" id="UP000297527">
    <property type="component" value="Unassembled WGS sequence"/>
</dbReference>
<dbReference type="EMBL" id="PQXN01000077">
    <property type="protein sequence ID" value="TGO56480.1"/>
    <property type="molecule type" value="Genomic_DNA"/>
</dbReference>
<sequence>MSSSPSYFTANETTQQPVTSTTYQTSADSTRQKKPYHSKSTKEDTIFEYKIQAGRTLEEGIKELKNGTNMVVLYKPAKQEQN</sequence>
<dbReference type="AlphaFoldDB" id="A0A4Z1IC02"/>
<reference evidence="2 3" key="1">
    <citation type="submission" date="2017-12" db="EMBL/GenBank/DDBJ databases">
        <title>Comparative genomics of Botrytis spp.</title>
        <authorList>
            <person name="Valero-Jimenez C.A."/>
            <person name="Tapia P."/>
            <person name="Veloso J."/>
            <person name="Silva-Moreno E."/>
            <person name="Staats M."/>
            <person name="Valdes J.H."/>
            <person name="Van Kan J.A.L."/>
        </authorList>
    </citation>
    <scope>NUCLEOTIDE SEQUENCE [LARGE SCALE GENOMIC DNA]</scope>
    <source>
        <strain evidence="2 3">MUCL11595</strain>
    </source>
</reference>
<feature type="region of interest" description="Disordered" evidence="1">
    <location>
        <begin position="1"/>
        <end position="43"/>
    </location>
</feature>
<gene>
    <name evidence="2" type="ORF">BCON_0077g00340</name>
</gene>
<organism evidence="2 3">
    <name type="scientific">Botryotinia convoluta</name>
    <dbReference type="NCBI Taxonomy" id="54673"/>
    <lineage>
        <taxon>Eukaryota</taxon>
        <taxon>Fungi</taxon>
        <taxon>Dikarya</taxon>
        <taxon>Ascomycota</taxon>
        <taxon>Pezizomycotina</taxon>
        <taxon>Leotiomycetes</taxon>
        <taxon>Helotiales</taxon>
        <taxon>Sclerotiniaceae</taxon>
        <taxon>Botryotinia</taxon>
    </lineage>
</organism>
<name>A0A4Z1IC02_9HELO</name>
<evidence type="ECO:0000313" key="2">
    <source>
        <dbReference type="EMBL" id="TGO56480.1"/>
    </source>
</evidence>
<feature type="compositionally biased region" description="Polar residues" evidence="1">
    <location>
        <begin position="1"/>
        <end position="29"/>
    </location>
</feature>
<proteinExistence type="predicted"/>
<dbReference type="OrthoDB" id="3518949at2759"/>